<evidence type="ECO:0000256" key="4">
    <source>
        <dbReference type="ARBA" id="ARBA00007553"/>
    </source>
</evidence>
<evidence type="ECO:0000256" key="12">
    <source>
        <dbReference type="ARBA" id="ARBA00042615"/>
    </source>
</evidence>
<proteinExistence type="inferred from homology"/>
<dbReference type="Gene3D" id="3.40.80.10">
    <property type="entry name" value="Peptidoglycan recognition protein-like"/>
    <property type="match status" value="1"/>
</dbReference>
<evidence type="ECO:0000313" key="14">
    <source>
        <dbReference type="EMBL" id="CRY54505.1"/>
    </source>
</evidence>
<dbReference type="EC" id="3.5.1.28" evidence="5"/>
<evidence type="ECO:0000256" key="5">
    <source>
        <dbReference type="ARBA" id="ARBA00011901"/>
    </source>
</evidence>
<dbReference type="InterPro" id="IPR002502">
    <property type="entry name" value="Amidase_domain"/>
</dbReference>
<evidence type="ECO:0000256" key="7">
    <source>
        <dbReference type="ARBA" id="ARBA00022723"/>
    </source>
</evidence>
<dbReference type="Proteomes" id="UP000043316">
    <property type="component" value="Unassembled WGS sequence"/>
</dbReference>
<evidence type="ECO:0000256" key="1">
    <source>
        <dbReference type="ARBA" id="ARBA00001561"/>
    </source>
</evidence>
<dbReference type="CDD" id="cd06583">
    <property type="entry name" value="PGRP"/>
    <property type="match status" value="1"/>
</dbReference>
<accession>A0A0H5LTV5</accession>
<dbReference type="Pfam" id="PF01510">
    <property type="entry name" value="Amidase_2"/>
    <property type="match status" value="1"/>
</dbReference>
<evidence type="ECO:0000259" key="13">
    <source>
        <dbReference type="SMART" id="SM00644"/>
    </source>
</evidence>
<keyword evidence="9" id="KW-0862">Zinc</keyword>
<dbReference type="NCBIfam" id="NF008758">
    <property type="entry name" value="PRK11789.1"/>
    <property type="match status" value="1"/>
</dbReference>
<dbReference type="FunFam" id="3.40.80.10:FF:000002">
    <property type="entry name" value="1,6-anhydro-N-acetylmuramyl-L-alanine amidase"/>
    <property type="match status" value="1"/>
</dbReference>
<organism evidence="14 15">
    <name type="scientific">Yersinia intermedia</name>
    <dbReference type="NCBI Taxonomy" id="631"/>
    <lineage>
        <taxon>Bacteria</taxon>
        <taxon>Pseudomonadati</taxon>
        <taxon>Pseudomonadota</taxon>
        <taxon>Gammaproteobacteria</taxon>
        <taxon>Enterobacterales</taxon>
        <taxon>Yersiniaceae</taxon>
        <taxon>Yersinia</taxon>
    </lineage>
</organism>
<keyword evidence="7" id="KW-0479">Metal-binding</keyword>
<evidence type="ECO:0000256" key="6">
    <source>
        <dbReference type="ARBA" id="ARBA00022490"/>
    </source>
</evidence>
<evidence type="ECO:0000256" key="8">
    <source>
        <dbReference type="ARBA" id="ARBA00022801"/>
    </source>
</evidence>
<comment type="cofactor">
    <cofactor evidence="2">
        <name>Zn(2+)</name>
        <dbReference type="ChEBI" id="CHEBI:29105"/>
    </cofactor>
</comment>
<keyword evidence="6" id="KW-0963">Cytoplasm</keyword>
<dbReference type="GO" id="GO:0009253">
    <property type="term" value="P:peptidoglycan catabolic process"/>
    <property type="evidence" value="ECO:0007669"/>
    <property type="project" value="InterPro"/>
</dbReference>
<dbReference type="InterPro" id="IPR036505">
    <property type="entry name" value="Amidase/PGRP_sf"/>
</dbReference>
<comment type="catalytic activity">
    <reaction evidence="1">
        <text>Hydrolyzes the link between N-acetylmuramoyl residues and L-amino acid residues in certain cell-wall glycopeptides.</text>
        <dbReference type="EC" id="3.5.1.28"/>
    </reaction>
</comment>
<dbReference type="RefSeq" id="WP_053009247.1">
    <property type="nucleotide sequence ID" value="NZ_CWJI01000002.1"/>
</dbReference>
<dbReference type="GO" id="GO:0005737">
    <property type="term" value="C:cytoplasm"/>
    <property type="evidence" value="ECO:0007669"/>
    <property type="project" value="UniProtKB-SubCell"/>
</dbReference>
<protein>
    <recommendedName>
        <fullName evidence="11">1,6-anhydro-N-acetylmuramyl-L-alanine amidase AmpD</fullName>
        <ecNumber evidence="5">3.5.1.28</ecNumber>
    </recommendedName>
    <alternativeName>
        <fullName evidence="12">N-acetylmuramoyl-L-alanine amidase</fullName>
    </alternativeName>
</protein>
<evidence type="ECO:0000256" key="9">
    <source>
        <dbReference type="ARBA" id="ARBA00022833"/>
    </source>
</evidence>
<feature type="domain" description="N-acetylmuramoyl-L-alanine amidase" evidence="13">
    <location>
        <begin position="28"/>
        <end position="178"/>
    </location>
</feature>
<dbReference type="SMART" id="SM00644">
    <property type="entry name" value="Ami_2"/>
    <property type="match status" value="1"/>
</dbReference>
<evidence type="ECO:0000256" key="10">
    <source>
        <dbReference type="ARBA" id="ARBA00023316"/>
    </source>
</evidence>
<dbReference type="AlphaFoldDB" id="A0A0H5LTV5"/>
<evidence type="ECO:0000313" key="15">
    <source>
        <dbReference type="Proteomes" id="UP000043316"/>
    </source>
</evidence>
<dbReference type="PANTHER" id="PTHR30417:SF4">
    <property type="entry name" value="1,6-ANHYDRO-N-ACETYLMURAMYL-L-ALANINE AMIDASE AMPD"/>
    <property type="match status" value="1"/>
</dbReference>
<gene>
    <name evidence="14" type="primary">ampD</name>
    <name evidence="14" type="ORF">ERS008476_01427</name>
</gene>
<comment type="subcellular location">
    <subcellularLocation>
        <location evidence="3">Cytoplasm</location>
    </subcellularLocation>
</comment>
<comment type="similarity">
    <text evidence="4">Belongs to the N-acetylmuramoyl-L-alanine amidase 2 family.</text>
</comment>
<keyword evidence="8 14" id="KW-0378">Hydrolase</keyword>
<keyword evidence="10" id="KW-0961">Cell wall biogenesis/degradation</keyword>
<evidence type="ECO:0000256" key="11">
    <source>
        <dbReference type="ARBA" id="ARBA00039257"/>
    </source>
</evidence>
<name>A0A0H5LTV5_YERIN</name>
<evidence type="ECO:0000256" key="3">
    <source>
        <dbReference type="ARBA" id="ARBA00004496"/>
    </source>
</evidence>
<dbReference type="GO" id="GO:0071555">
    <property type="term" value="P:cell wall organization"/>
    <property type="evidence" value="ECO:0007669"/>
    <property type="project" value="UniProtKB-KW"/>
</dbReference>
<dbReference type="GO" id="GO:0009254">
    <property type="term" value="P:peptidoglycan turnover"/>
    <property type="evidence" value="ECO:0007669"/>
    <property type="project" value="TreeGrafter"/>
</dbReference>
<dbReference type="GO" id="GO:0046872">
    <property type="term" value="F:metal ion binding"/>
    <property type="evidence" value="ECO:0007669"/>
    <property type="project" value="UniProtKB-KW"/>
</dbReference>
<evidence type="ECO:0000256" key="2">
    <source>
        <dbReference type="ARBA" id="ARBA00001947"/>
    </source>
</evidence>
<sequence>MQLKNGGPLEKGWQLEDGWISGVKRVPSPHFDLRPEDEAPSLLVIHNISLPPGEFGGPYIDQLFTGKLNADEHPYFADIVHLRVSAHCLIRRDGEIIQYVPFDKRAWHAGVSIFAGRERCNDFSIGIELEGTDVLPFAPAQYHSLNKISALLFAHYPITADRVTGHSDIAPGRKTDPGPAFDWAMYQQCLVTLSPSE</sequence>
<dbReference type="SUPFAM" id="SSF55846">
    <property type="entry name" value="N-acetylmuramoyl-L-alanine amidase-like"/>
    <property type="match status" value="1"/>
</dbReference>
<dbReference type="EMBL" id="CWJI01000002">
    <property type="protein sequence ID" value="CRY54505.1"/>
    <property type="molecule type" value="Genomic_DNA"/>
</dbReference>
<dbReference type="InterPro" id="IPR051206">
    <property type="entry name" value="NAMLAA_amidase_2"/>
</dbReference>
<reference evidence="15" key="1">
    <citation type="submission" date="2015-03" db="EMBL/GenBank/DDBJ databases">
        <authorList>
            <consortium name="Pathogen Informatics"/>
        </authorList>
    </citation>
    <scope>NUCLEOTIDE SEQUENCE [LARGE SCALE GENOMIC DNA]</scope>
    <source>
        <strain evidence="15">R148</strain>
    </source>
</reference>
<dbReference type="GO" id="GO:0008745">
    <property type="term" value="F:N-acetylmuramoyl-L-alanine amidase activity"/>
    <property type="evidence" value="ECO:0007669"/>
    <property type="project" value="UniProtKB-EC"/>
</dbReference>
<dbReference type="PANTHER" id="PTHR30417">
    <property type="entry name" value="N-ACETYLMURAMOYL-L-ALANINE AMIDASE AMID"/>
    <property type="match status" value="1"/>
</dbReference>